<sequence>MTPIEPFSPTFSSDHWEDLRSRIKQTRWPDEIPGSDWGSGFELQSLKDLCRYWSEDFDWQKQIDRLSQFPHFRFKSDQGKIHFLHVKGRGPAAIPLILTHGWPGSFLEMLEIVPLLTNPVAHGLAADISFDVVIPSLPGFGFSDRPQSEGVNSFRVAEIWVELMRALGYDRFAAQGGDIGAGVSTALGLRHSEHLIGVHLNYIPGSYKPYLAPGTEITPAERQFQAEAAQWYDENGAYAHMQGTRPQTPAYALNDSPAGLAAWMLEKFREWSDCGGDLYSSFSRDALLANVTLYWMTQTISSSFHMYREGRRSPLHFSSTDYVPTPCAIACFPKEIMMPPRSWVERGYNVTRWTPMPKGGHFAAAEEPELLASDLQAFFGTVRT</sequence>
<feature type="active site" description="Proton acceptor" evidence="4">
    <location>
        <position position="361"/>
    </location>
</feature>
<reference evidence="7" key="1">
    <citation type="submission" date="2011-01" db="EMBL/GenBank/DDBJ databases">
        <title>Complete sequence of plasmid3 of Acidobacterium sp. MP5ACTX9.</title>
        <authorList>
            <consortium name="US DOE Joint Genome Institute"/>
            <person name="Lucas S."/>
            <person name="Copeland A."/>
            <person name="Lapidus A."/>
            <person name="Cheng J.-F."/>
            <person name="Goodwin L."/>
            <person name="Pitluck S."/>
            <person name="Teshima H."/>
            <person name="Detter J.C."/>
            <person name="Han C."/>
            <person name="Tapia R."/>
            <person name="Land M."/>
            <person name="Hauser L."/>
            <person name="Kyrpides N."/>
            <person name="Ivanova N."/>
            <person name="Ovchinnikova G."/>
            <person name="Pagani I."/>
            <person name="Rawat S.R."/>
            <person name="Mannisto M."/>
            <person name="Haggblom M.M."/>
            <person name="Woyke T."/>
        </authorList>
    </citation>
    <scope>NUCLEOTIDE SEQUENCE [LARGE SCALE GENOMIC DNA]</scope>
    <source>
        <strain evidence="7">MP5ACTX9</strain>
        <plasmid evidence="7">Plasmid pACIX903</plasmid>
    </source>
</reference>
<protein>
    <submittedName>
        <fullName evidence="6">Epoxide hydrolase domain protein</fullName>
    </submittedName>
</protein>
<dbReference type="Proteomes" id="UP000000343">
    <property type="component" value="Plasmid pACIX903"/>
</dbReference>
<keyword evidence="2" id="KW-0058">Aromatic hydrocarbons catabolism</keyword>
<evidence type="ECO:0000256" key="1">
    <source>
        <dbReference type="ARBA" id="ARBA00010088"/>
    </source>
</evidence>
<dbReference type="PANTHER" id="PTHR21661">
    <property type="entry name" value="EPOXIDE HYDROLASE 1-RELATED"/>
    <property type="match status" value="1"/>
</dbReference>
<geneLocation type="plasmid" evidence="6 7">
    <name>pACIX903</name>
</geneLocation>
<gene>
    <name evidence="6" type="ordered locus">AciX9_4372</name>
</gene>
<evidence type="ECO:0000259" key="5">
    <source>
        <dbReference type="Pfam" id="PF06441"/>
    </source>
</evidence>
<feature type="active site" description="Proton donor" evidence="4">
    <location>
        <position position="307"/>
    </location>
</feature>
<proteinExistence type="inferred from homology"/>
<dbReference type="OrthoDB" id="9780765at2"/>
<evidence type="ECO:0000256" key="4">
    <source>
        <dbReference type="PIRSR" id="PIRSR001112-1"/>
    </source>
</evidence>
<dbReference type="GO" id="GO:0097176">
    <property type="term" value="P:epoxide metabolic process"/>
    <property type="evidence" value="ECO:0007669"/>
    <property type="project" value="TreeGrafter"/>
</dbReference>
<dbReference type="Pfam" id="PF06441">
    <property type="entry name" value="EHN"/>
    <property type="match status" value="1"/>
</dbReference>
<dbReference type="KEGG" id="acm:AciX9_4372"/>
<keyword evidence="6" id="KW-0614">Plasmid</keyword>
<dbReference type="InterPro" id="IPR029058">
    <property type="entry name" value="AB_hydrolase_fold"/>
</dbReference>
<accession>E8X790</accession>
<comment type="similarity">
    <text evidence="1">Belongs to the peptidase S33 family.</text>
</comment>
<feature type="active site" description="Nucleophile" evidence="4">
    <location>
        <position position="178"/>
    </location>
</feature>
<dbReference type="EMBL" id="CP002483">
    <property type="protein sequence ID" value="ADW71324.1"/>
    <property type="molecule type" value="Genomic_DNA"/>
</dbReference>
<dbReference type="PANTHER" id="PTHR21661:SF35">
    <property type="entry name" value="EPOXIDE HYDROLASE"/>
    <property type="match status" value="1"/>
</dbReference>
<evidence type="ECO:0000313" key="6">
    <source>
        <dbReference type="EMBL" id="ADW71324.1"/>
    </source>
</evidence>
<dbReference type="InterPro" id="IPR010497">
    <property type="entry name" value="Epoxide_hydro_N"/>
</dbReference>
<organism evidence="7">
    <name type="scientific">Granulicella tundricola (strain ATCC BAA-1859 / DSM 23138 / MP5ACTX9)</name>
    <dbReference type="NCBI Taxonomy" id="1198114"/>
    <lineage>
        <taxon>Bacteria</taxon>
        <taxon>Pseudomonadati</taxon>
        <taxon>Acidobacteriota</taxon>
        <taxon>Terriglobia</taxon>
        <taxon>Terriglobales</taxon>
        <taxon>Acidobacteriaceae</taxon>
        <taxon>Granulicella</taxon>
    </lineage>
</organism>
<evidence type="ECO:0000313" key="7">
    <source>
        <dbReference type="Proteomes" id="UP000000343"/>
    </source>
</evidence>
<dbReference type="Gene3D" id="3.40.50.1820">
    <property type="entry name" value="alpha/beta hydrolase"/>
    <property type="match status" value="1"/>
</dbReference>
<dbReference type="PIRSF" id="PIRSF001112">
    <property type="entry name" value="Epoxide_hydrolase"/>
    <property type="match status" value="1"/>
</dbReference>
<dbReference type="AlphaFoldDB" id="E8X790"/>
<dbReference type="InterPro" id="IPR016292">
    <property type="entry name" value="Epoxide_hydrolase"/>
</dbReference>
<name>E8X790_GRATM</name>
<dbReference type="PRINTS" id="PR00412">
    <property type="entry name" value="EPOXHYDRLASE"/>
</dbReference>
<keyword evidence="3 6" id="KW-0378">Hydrolase</keyword>
<dbReference type="HOGENOM" id="CLU_019414_0_1_0"/>
<evidence type="ECO:0000256" key="2">
    <source>
        <dbReference type="ARBA" id="ARBA00022797"/>
    </source>
</evidence>
<dbReference type="GO" id="GO:0004301">
    <property type="term" value="F:epoxide hydrolase activity"/>
    <property type="evidence" value="ECO:0007669"/>
    <property type="project" value="TreeGrafter"/>
</dbReference>
<feature type="domain" description="Epoxide hydrolase N-terminal" evidence="5">
    <location>
        <begin position="4"/>
        <end position="109"/>
    </location>
</feature>
<dbReference type="SUPFAM" id="SSF53474">
    <property type="entry name" value="alpha/beta-Hydrolases"/>
    <property type="match status" value="1"/>
</dbReference>
<dbReference type="RefSeq" id="WP_013573043.1">
    <property type="nucleotide sequence ID" value="NC_015058.1"/>
</dbReference>
<keyword evidence="7" id="KW-1185">Reference proteome</keyword>
<dbReference type="InterPro" id="IPR000639">
    <property type="entry name" value="Epox_hydrolase-like"/>
</dbReference>
<evidence type="ECO:0000256" key="3">
    <source>
        <dbReference type="ARBA" id="ARBA00022801"/>
    </source>
</evidence>